<organism evidence="1 2">
    <name type="scientific">Alcaligenes xylosoxydans xylosoxydans</name>
    <name type="common">Achromobacter xylosoxidans</name>
    <dbReference type="NCBI Taxonomy" id="85698"/>
    <lineage>
        <taxon>Bacteria</taxon>
        <taxon>Pseudomonadati</taxon>
        <taxon>Pseudomonadota</taxon>
        <taxon>Betaproteobacteria</taxon>
        <taxon>Burkholderiales</taxon>
        <taxon>Alcaligenaceae</taxon>
        <taxon>Achromobacter</taxon>
    </lineage>
</organism>
<gene>
    <name evidence="1" type="ORF">DY367_27975</name>
</gene>
<accession>A0A424W5J4</accession>
<dbReference type="EMBL" id="QVXO01000065">
    <property type="protein sequence ID" value="RPJ88448.1"/>
    <property type="molecule type" value="Genomic_DNA"/>
</dbReference>
<reference evidence="1 2" key="1">
    <citation type="submission" date="2018-08" db="EMBL/GenBank/DDBJ databases">
        <title>Achromobacter xylosoxidans Genome sequencing and assembly.</title>
        <authorList>
            <person name="Wang R."/>
            <person name="Rensing C."/>
            <person name="Li Y."/>
        </authorList>
    </citation>
    <scope>NUCLEOTIDE SEQUENCE [LARGE SCALE GENOMIC DNA]</scope>
    <source>
        <strain evidence="1 2">GD003A</strain>
    </source>
</reference>
<sequence>MNPDQMTESAAKAAGVPWEGVLEVGGVFIHNGRVWEPLEDSGQALSLAAELDLAIDFSVPGRVQIAGPRGLGLDIYIQDHNNSKIDAARYGIVYAASILGDEV</sequence>
<dbReference type="RefSeq" id="WP_124260407.1">
    <property type="nucleotide sequence ID" value="NZ_CP061008.1"/>
</dbReference>
<comment type="caution">
    <text evidence="1">The sequence shown here is derived from an EMBL/GenBank/DDBJ whole genome shotgun (WGS) entry which is preliminary data.</text>
</comment>
<dbReference type="Proteomes" id="UP000285324">
    <property type="component" value="Unassembled WGS sequence"/>
</dbReference>
<evidence type="ECO:0000313" key="1">
    <source>
        <dbReference type="EMBL" id="RPJ88448.1"/>
    </source>
</evidence>
<evidence type="ECO:0000313" key="2">
    <source>
        <dbReference type="Proteomes" id="UP000285324"/>
    </source>
</evidence>
<proteinExistence type="predicted"/>
<name>A0A424W5J4_ALCXX</name>
<protein>
    <submittedName>
        <fullName evidence="1">Uncharacterized protein</fullName>
    </submittedName>
</protein>
<dbReference type="AlphaFoldDB" id="A0A424W5J4"/>